<comment type="caution">
    <text evidence="3">The sequence shown here is derived from an EMBL/GenBank/DDBJ whole genome shotgun (WGS) entry which is preliminary data.</text>
</comment>
<protein>
    <submittedName>
        <fullName evidence="3">BURP domain-containing protein 3</fullName>
    </submittedName>
</protein>
<reference evidence="3" key="2">
    <citation type="submission" date="2023-06" db="EMBL/GenBank/DDBJ databases">
        <authorList>
            <person name="Ma L."/>
            <person name="Liu K.-W."/>
            <person name="Li Z."/>
            <person name="Hsiao Y.-Y."/>
            <person name="Qi Y."/>
            <person name="Fu T."/>
            <person name="Tang G."/>
            <person name="Zhang D."/>
            <person name="Sun W.-H."/>
            <person name="Liu D.-K."/>
            <person name="Li Y."/>
            <person name="Chen G.-Z."/>
            <person name="Liu X.-D."/>
            <person name="Liao X.-Y."/>
            <person name="Jiang Y.-T."/>
            <person name="Yu X."/>
            <person name="Hao Y."/>
            <person name="Huang J."/>
            <person name="Zhao X.-W."/>
            <person name="Ke S."/>
            <person name="Chen Y.-Y."/>
            <person name="Wu W.-L."/>
            <person name="Hsu J.-L."/>
            <person name="Lin Y.-F."/>
            <person name="Huang M.-D."/>
            <person name="Li C.-Y."/>
            <person name="Huang L."/>
            <person name="Wang Z.-W."/>
            <person name="Zhao X."/>
            <person name="Zhong W.-Y."/>
            <person name="Peng D.-H."/>
            <person name="Ahmad S."/>
            <person name="Lan S."/>
            <person name="Zhang J.-S."/>
            <person name="Tsai W.-C."/>
            <person name="Van De Peer Y."/>
            <person name="Liu Z.-J."/>
        </authorList>
    </citation>
    <scope>NUCLEOTIDE SEQUENCE</scope>
    <source>
        <strain evidence="3">CP</strain>
        <tissue evidence="3">Leaves</tissue>
    </source>
</reference>
<dbReference type="PROSITE" id="PS51277">
    <property type="entry name" value="BURP"/>
    <property type="match status" value="1"/>
</dbReference>
<proteinExistence type="predicted"/>
<dbReference type="InterPro" id="IPR004873">
    <property type="entry name" value="BURP_dom"/>
</dbReference>
<feature type="domain" description="BURP" evidence="2">
    <location>
        <begin position="184"/>
        <end position="403"/>
    </location>
</feature>
<feature type="signal peptide" evidence="1">
    <location>
        <begin position="1"/>
        <end position="22"/>
    </location>
</feature>
<dbReference type="AlphaFoldDB" id="A0AAV9EN79"/>
<dbReference type="SMART" id="SM01045">
    <property type="entry name" value="BURP"/>
    <property type="match status" value="1"/>
</dbReference>
<sequence>MDRRSPTPSLLLLLALVSVTQAALPSQEYWNRVLPNTPMPKAVTDLLRGDTVYQKSDTSVDVGKGGVHVDAGKGTTVDVGHGGVGVDVGHGGTNVGVGNGGVHVDTGHKGQPSGGTSVDENHGGVGVGVDVGHGGKGGVGVDVGHGGNGGVGVGVGVHGHYSPFIYNYAASEDQLHDDPNVALFFREEALRRGTHINLHFTTTTTVGTAGTALLPRRTAESLPFSSAKLPEILSRLSVDPKSEQAADMKTTLRECEDPAAKGEDKHCATSLESMVDFTTSELGTTRVVAVSTTVNNEAAAETPAQEYTITSVKELAGPKTVTCHAQPYAYAVFYCHAMGTAKAYVAQLKGKDGVTTVKAVAVCHTDTSGWNPKHLAFRVLNVKPGTVPVCHFLPQDHIVWTKSN</sequence>
<dbReference type="Proteomes" id="UP001180020">
    <property type="component" value="Unassembled WGS sequence"/>
</dbReference>
<organism evidence="3 4">
    <name type="scientific">Acorus calamus</name>
    <name type="common">Sweet flag</name>
    <dbReference type="NCBI Taxonomy" id="4465"/>
    <lineage>
        <taxon>Eukaryota</taxon>
        <taxon>Viridiplantae</taxon>
        <taxon>Streptophyta</taxon>
        <taxon>Embryophyta</taxon>
        <taxon>Tracheophyta</taxon>
        <taxon>Spermatophyta</taxon>
        <taxon>Magnoliopsida</taxon>
        <taxon>Liliopsida</taxon>
        <taxon>Acoraceae</taxon>
        <taxon>Acorus</taxon>
    </lineage>
</organism>
<evidence type="ECO:0000313" key="4">
    <source>
        <dbReference type="Proteomes" id="UP001180020"/>
    </source>
</evidence>
<feature type="chain" id="PRO_5043317179" evidence="1">
    <location>
        <begin position="23"/>
        <end position="404"/>
    </location>
</feature>
<dbReference type="PANTHER" id="PTHR31236">
    <property type="entry name" value="BURP DOMAIN PROTEIN USPL1-LIKE"/>
    <property type="match status" value="1"/>
</dbReference>
<evidence type="ECO:0000313" key="3">
    <source>
        <dbReference type="EMBL" id="KAK1313658.1"/>
    </source>
</evidence>
<accession>A0AAV9EN79</accession>
<dbReference type="PANTHER" id="PTHR31236:SF2">
    <property type="entry name" value="BURP DOMAIN PROTEIN RD22"/>
    <property type="match status" value="1"/>
</dbReference>
<reference evidence="3" key="1">
    <citation type="journal article" date="2023" name="Nat. Commun.">
        <title>Diploid and tetraploid genomes of Acorus and the evolution of monocots.</title>
        <authorList>
            <person name="Ma L."/>
            <person name="Liu K.W."/>
            <person name="Li Z."/>
            <person name="Hsiao Y.Y."/>
            <person name="Qi Y."/>
            <person name="Fu T."/>
            <person name="Tang G.D."/>
            <person name="Zhang D."/>
            <person name="Sun W.H."/>
            <person name="Liu D.K."/>
            <person name="Li Y."/>
            <person name="Chen G.Z."/>
            <person name="Liu X.D."/>
            <person name="Liao X.Y."/>
            <person name="Jiang Y.T."/>
            <person name="Yu X."/>
            <person name="Hao Y."/>
            <person name="Huang J."/>
            <person name="Zhao X.W."/>
            <person name="Ke S."/>
            <person name="Chen Y.Y."/>
            <person name="Wu W.L."/>
            <person name="Hsu J.L."/>
            <person name="Lin Y.F."/>
            <person name="Huang M.D."/>
            <person name="Li C.Y."/>
            <person name="Huang L."/>
            <person name="Wang Z.W."/>
            <person name="Zhao X."/>
            <person name="Zhong W.Y."/>
            <person name="Peng D.H."/>
            <person name="Ahmad S."/>
            <person name="Lan S."/>
            <person name="Zhang J.S."/>
            <person name="Tsai W.C."/>
            <person name="Van de Peer Y."/>
            <person name="Liu Z.J."/>
        </authorList>
    </citation>
    <scope>NUCLEOTIDE SEQUENCE</scope>
    <source>
        <strain evidence="3">CP</strain>
    </source>
</reference>
<dbReference type="EMBL" id="JAUJYO010000006">
    <property type="protein sequence ID" value="KAK1313658.1"/>
    <property type="molecule type" value="Genomic_DNA"/>
</dbReference>
<keyword evidence="1" id="KW-0732">Signal</keyword>
<gene>
    <name evidence="3" type="primary">BURP3</name>
    <name evidence="3" type="ORF">QJS10_CPA06g00658</name>
</gene>
<dbReference type="InterPro" id="IPR044816">
    <property type="entry name" value="BURP"/>
</dbReference>
<evidence type="ECO:0000259" key="2">
    <source>
        <dbReference type="PROSITE" id="PS51277"/>
    </source>
</evidence>
<dbReference type="Pfam" id="PF03181">
    <property type="entry name" value="BURP"/>
    <property type="match status" value="1"/>
</dbReference>
<name>A0AAV9EN79_ACOCL</name>
<evidence type="ECO:0000256" key="1">
    <source>
        <dbReference type="SAM" id="SignalP"/>
    </source>
</evidence>
<keyword evidence="4" id="KW-1185">Reference proteome</keyword>